<keyword evidence="2" id="KW-0732">Signal</keyword>
<feature type="signal peptide" evidence="2">
    <location>
        <begin position="1"/>
        <end position="23"/>
    </location>
</feature>
<feature type="region of interest" description="Disordered" evidence="1">
    <location>
        <begin position="23"/>
        <end position="55"/>
    </location>
</feature>
<evidence type="ECO:0000313" key="3">
    <source>
        <dbReference type="EMBL" id="GEO40582.1"/>
    </source>
</evidence>
<dbReference type="RefSeq" id="WP_052831410.1">
    <property type="nucleotide sequence ID" value="NZ_BJYZ01000022.1"/>
</dbReference>
<dbReference type="Proteomes" id="UP000321523">
    <property type="component" value="Unassembled WGS sequence"/>
</dbReference>
<name>A0A512DVU5_9PROT</name>
<accession>A0A512DVU5</accession>
<dbReference type="InterPro" id="IPR012899">
    <property type="entry name" value="LTXXQ"/>
</dbReference>
<evidence type="ECO:0000313" key="4">
    <source>
        <dbReference type="Proteomes" id="UP000321523"/>
    </source>
</evidence>
<gene>
    <name evidence="3" type="ORF">SAE02_47300</name>
</gene>
<dbReference type="EMBL" id="BJYZ01000022">
    <property type="protein sequence ID" value="GEO40582.1"/>
    <property type="molecule type" value="Genomic_DNA"/>
</dbReference>
<dbReference type="GO" id="GO:0042597">
    <property type="term" value="C:periplasmic space"/>
    <property type="evidence" value="ECO:0007669"/>
    <property type="project" value="InterPro"/>
</dbReference>
<feature type="chain" id="PRO_5021778521" description="LTXXQ motif family protein" evidence="2">
    <location>
        <begin position="24"/>
        <end position="201"/>
    </location>
</feature>
<organism evidence="3 4">
    <name type="scientific">Skermanella aerolata</name>
    <dbReference type="NCBI Taxonomy" id="393310"/>
    <lineage>
        <taxon>Bacteria</taxon>
        <taxon>Pseudomonadati</taxon>
        <taxon>Pseudomonadota</taxon>
        <taxon>Alphaproteobacteria</taxon>
        <taxon>Rhodospirillales</taxon>
        <taxon>Azospirillaceae</taxon>
        <taxon>Skermanella</taxon>
    </lineage>
</organism>
<dbReference type="Pfam" id="PF07813">
    <property type="entry name" value="LTXXQ"/>
    <property type="match status" value="1"/>
</dbReference>
<proteinExistence type="predicted"/>
<evidence type="ECO:0000256" key="1">
    <source>
        <dbReference type="SAM" id="MobiDB-lite"/>
    </source>
</evidence>
<feature type="compositionally biased region" description="Low complexity" evidence="1">
    <location>
        <begin position="44"/>
        <end position="55"/>
    </location>
</feature>
<keyword evidence="4" id="KW-1185">Reference proteome</keyword>
<evidence type="ECO:0000256" key="2">
    <source>
        <dbReference type="SAM" id="SignalP"/>
    </source>
</evidence>
<reference evidence="3 4" key="1">
    <citation type="submission" date="2019-07" db="EMBL/GenBank/DDBJ databases">
        <title>Whole genome shotgun sequence of Skermanella aerolata NBRC 106429.</title>
        <authorList>
            <person name="Hosoyama A."/>
            <person name="Uohara A."/>
            <person name="Ohji S."/>
            <person name="Ichikawa N."/>
        </authorList>
    </citation>
    <scope>NUCLEOTIDE SEQUENCE [LARGE SCALE GENOMIC DNA]</scope>
    <source>
        <strain evidence="3 4">NBRC 106429</strain>
    </source>
</reference>
<protein>
    <recommendedName>
        <fullName evidence="5">LTXXQ motif family protein</fullName>
    </recommendedName>
</protein>
<evidence type="ECO:0008006" key="5">
    <source>
        <dbReference type="Google" id="ProtNLM"/>
    </source>
</evidence>
<comment type="caution">
    <text evidence="3">The sequence shown here is derived from an EMBL/GenBank/DDBJ whole genome shotgun (WGS) entry which is preliminary data.</text>
</comment>
<dbReference type="AlphaFoldDB" id="A0A512DVU5"/>
<sequence>MKTSFRLALPVLAVLAFSPAVQAQSDPHQRHHPSGQAQEVQDAPAPGSSMPMPMRGMDMNGMPMGGQGGGSMDCPMMGAMRRNAGMGMGMGMPFEHIEGRLAFLQTEIGITEGQREQWNAFAGALRRNAEVHRTMHDQMMAPDASPPKSWLQKVQGKTRMMSSHAEALKAVETAAGPLYAVLTEDQRQKADSLLSGAMGMM</sequence>